<dbReference type="SUPFAM" id="SSF53790">
    <property type="entry name" value="Tetrapyrrole methylase"/>
    <property type="match status" value="1"/>
</dbReference>
<keyword evidence="3" id="KW-0489">Methyltransferase</keyword>
<keyword evidence="7" id="KW-0614">Plasmid</keyword>
<dbReference type="AlphaFoldDB" id="A0A0H5PIG2"/>
<dbReference type="EMBL" id="LN868939">
    <property type="protein sequence ID" value="CRY82276.1"/>
    <property type="molecule type" value="Genomic_DNA"/>
</dbReference>
<name>A0A0H5PIG2_NOCFR</name>
<comment type="pathway">
    <text evidence="1">Cofactor biosynthesis; adenosylcobalamin biosynthesis.</text>
</comment>
<dbReference type="PANTHER" id="PTHR43467:SF1">
    <property type="entry name" value="PRECORRIN-6A SYNTHASE [DEACETYLATING]"/>
    <property type="match status" value="1"/>
</dbReference>
<evidence type="ECO:0000256" key="5">
    <source>
        <dbReference type="ARBA" id="ARBA00022691"/>
    </source>
</evidence>
<keyword evidence="4" id="KW-0808">Transferase</keyword>
<dbReference type="GO" id="GO:0009236">
    <property type="term" value="P:cobalamin biosynthetic process"/>
    <property type="evidence" value="ECO:0007669"/>
    <property type="project" value="UniProtKB-KW"/>
</dbReference>
<protein>
    <submittedName>
        <fullName evidence="7">Precorrin 6A synthase</fullName>
    </submittedName>
</protein>
<proteinExistence type="predicted"/>
<evidence type="ECO:0000256" key="3">
    <source>
        <dbReference type="ARBA" id="ARBA00022603"/>
    </source>
</evidence>
<feature type="domain" description="Tetrapyrrole methylase" evidence="6">
    <location>
        <begin position="3"/>
        <end position="219"/>
    </location>
</feature>
<dbReference type="CDD" id="cd11643">
    <property type="entry name" value="Precorrin-6A-synthase"/>
    <property type="match status" value="1"/>
</dbReference>
<dbReference type="GO" id="GO:0043819">
    <property type="term" value="F:precorrin-6A synthase (deacetylating) activity"/>
    <property type="evidence" value="ECO:0007669"/>
    <property type="project" value="InterPro"/>
</dbReference>
<dbReference type="GO" id="GO:0032259">
    <property type="term" value="P:methylation"/>
    <property type="evidence" value="ECO:0007669"/>
    <property type="project" value="UniProtKB-KW"/>
</dbReference>
<evidence type="ECO:0000313" key="8">
    <source>
        <dbReference type="Proteomes" id="UP000057820"/>
    </source>
</evidence>
<dbReference type="Pfam" id="PF00590">
    <property type="entry name" value="TP_methylase"/>
    <property type="match status" value="1"/>
</dbReference>
<dbReference type="Gene3D" id="3.40.1010.10">
    <property type="entry name" value="Cobalt-precorrin-4 Transmethylase, Domain 1"/>
    <property type="match status" value="1"/>
</dbReference>
<dbReference type="NCBIfam" id="TIGR02434">
    <property type="entry name" value="CobF"/>
    <property type="match status" value="1"/>
</dbReference>
<dbReference type="InterPro" id="IPR014777">
    <property type="entry name" value="4pyrrole_Mease_sub1"/>
</dbReference>
<keyword evidence="2" id="KW-0169">Cobalamin biosynthesis</keyword>
<dbReference type="PANTHER" id="PTHR43467">
    <property type="entry name" value="COBALT-PRECORRIN-2 C(20)-METHYLTRANSFERASE"/>
    <property type="match status" value="1"/>
</dbReference>
<dbReference type="KEGG" id="nfr:ERS450000_04877"/>
<evidence type="ECO:0000256" key="4">
    <source>
        <dbReference type="ARBA" id="ARBA00022679"/>
    </source>
</evidence>
<keyword evidence="5" id="KW-0949">S-adenosyl-L-methionine</keyword>
<dbReference type="InterPro" id="IPR012797">
    <property type="entry name" value="CobF"/>
</dbReference>
<geneLocation type="plasmid" evidence="7">
    <name>2</name>
</geneLocation>
<organism evidence="7 8">
    <name type="scientific">Nocardia farcinica</name>
    <dbReference type="NCBI Taxonomy" id="37329"/>
    <lineage>
        <taxon>Bacteria</taxon>
        <taxon>Bacillati</taxon>
        <taxon>Actinomycetota</taxon>
        <taxon>Actinomycetes</taxon>
        <taxon>Mycobacteriales</taxon>
        <taxon>Nocardiaceae</taxon>
        <taxon>Nocardia</taxon>
    </lineage>
</organism>
<evidence type="ECO:0000256" key="2">
    <source>
        <dbReference type="ARBA" id="ARBA00022573"/>
    </source>
</evidence>
<dbReference type="Gene3D" id="3.30.950.10">
    <property type="entry name" value="Methyltransferase, Cobalt-precorrin-4 Transmethylase, Domain 2"/>
    <property type="match status" value="1"/>
</dbReference>
<dbReference type="InterPro" id="IPR000878">
    <property type="entry name" value="4pyrrol_Mease"/>
</dbReference>
<sequence length="254" mass="28164">MRKLYVIGIGAGDPGQVTMQAVAAMRQVEVFFVIGKGEQKRELAELRTAILHAHVDRPYRVVPIPDPPRDRTPDDYRGVVEDWHERRSLLLEQAFAETGGVGGILVWGDPSLYDSTLRMVERVLARGAMRFDYEVIPGITSAQALAARHRIVLHDIGEPVHITTGRKLREEGLGPGSTLVMLDGECSFTTVAEPDVHIWWGAYLGMPDETLIAGPLREVGERIAAVRARLRDRKGWIMDIYLLRRTPGNVGAAG</sequence>
<gene>
    <name evidence="7" type="ORF">ERS450000_04877</name>
</gene>
<dbReference type="InterPro" id="IPR035996">
    <property type="entry name" value="4pyrrol_Methylase_sf"/>
</dbReference>
<evidence type="ECO:0000313" key="7">
    <source>
        <dbReference type="EMBL" id="CRY82276.1"/>
    </source>
</evidence>
<dbReference type="InterPro" id="IPR014776">
    <property type="entry name" value="4pyrrole_Mease_sub2"/>
</dbReference>
<reference evidence="8" key="1">
    <citation type="submission" date="2015-03" db="EMBL/GenBank/DDBJ databases">
        <authorList>
            <consortium name="Pathogen Informatics"/>
        </authorList>
    </citation>
    <scope>NUCLEOTIDE SEQUENCE [LARGE SCALE GENOMIC DNA]</scope>
    <source>
        <strain evidence="8">NCTC11134</strain>
        <plasmid evidence="8">2</plasmid>
    </source>
</reference>
<dbReference type="RefSeq" id="WP_060594335.1">
    <property type="nucleotide sequence ID" value="NZ_CP031418.1"/>
</dbReference>
<dbReference type="Proteomes" id="UP000057820">
    <property type="component" value="Plasmid 2"/>
</dbReference>
<evidence type="ECO:0000256" key="1">
    <source>
        <dbReference type="ARBA" id="ARBA00004953"/>
    </source>
</evidence>
<accession>A0A0H5PIG2</accession>
<evidence type="ECO:0000259" key="6">
    <source>
        <dbReference type="Pfam" id="PF00590"/>
    </source>
</evidence>
<dbReference type="PIRSF" id="PIRSF036525">
    <property type="entry name" value="CobF"/>
    <property type="match status" value="1"/>
</dbReference>